<evidence type="ECO:0000313" key="12">
    <source>
        <dbReference type="EMBL" id="NKF21969.1"/>
    </source>
</evidence>
<sequence length="477" mass="51653">MAAMSAAPPPSLRGRLLRTLLAPLLTLFAISGVCAYGLAVHFASGIYDNWLYDSVNSLALLVTPGKGHAIVDLPVSTEKLFVWDETDPTLFTVSGSRSGVIVSNAILPPVPEDADPYVNGYIYDSRLADGRAIRVIALPLSAERAGEPVWVKVAETGIEREQLIENIFLAVLVPQLLLIAAAYFAVRRGIARGLQPLRLVTARLGIHGPQALQPLDDASVPEEVLPLTRALNGLLGRLNAFFDAHRKFIADTAHQLRTPLTAIRLNVDQALDESELDSMRAHLQRLRNASDRAARLATQLLSLARAESSARLTDRYRTFDLARLVRDCGIEWVPRALVKHIDLSLDHDEHPVWVRGDSLLLSEAIDNLIDNAIAYHPGGGRIRLGLTRDPLPTLIVEDDGPGIAPELRDRVFERYQRGDQSGRSGTGLGLAIVAEIAAAHHGRAWLEAGADGRGVRAMLQLPLPPASGDPLAPLSAA</sequence>
<dbReference type="InterPro" id="IPR050428">
    <property type="entry name" value="TCS_sensor_his_kinase"/>
</dbReference>
<dbReference type="GO" id="GO:0005886">
    <property type="term" value="C:plasma membrane"/>
    <property type="evidence" value="ECO:0007669"/>
    <property type="project" value="TreeGrafter"/>
</dbReference>
<gene>
    <name evidence="12" type="ORF">G7Y82_06535</name>
</gene>
<keyword evidence="9 10" id="KW-0472">Membrane</keyword>
<dbReference type="InterPro" id="IPR036890">
    <property type="entry name" value="HATPase_C_sf"/>
</dbReference>
<dbReference type="PRINTS" id="PR00344">
    <property type="entry name" value="BCTRLSENSOR"/>
</dbReference>
<dbReference type="RefSeq" id="WP_168147233.1">
    <property type="nucleotide sequence ID" value="NZ_JAAVXB010000003.1"/>
</dbReference>
<proteinExistence type="predicted"/>
<evidence type="ECO:0000256" key="5">
    <source>
        <dbReference type="ARBA" id="ARBA00022679"/>
    </source>
</evidence>
<keyword evidence="6 10" id="KW-0812">Transmembrane</keyword>
<dbReference type="CDD" id="cd00075">
    <property type="entry name" value="HATPase"/>
    <property type="match status" value="1"/>
</dbReference>
<reference evidence="12" key="1">
    <citation type="submission" date="2020-03" db="EMBL/GenBank/DDBJ databases">
        <title>Solimonas marina sp. nov., isolated from deep seawater of the Pacific Ocean.</title>
        <authorList>
            <person name="Liu X."/>
            <person name="Lai Q."/>
            <person name="Sun F."/>
            <person name="Gai Y."/>
            <person name="Li G."/>
            <person name="Shao Z."/>
        </authorList>
    </citation>
    <scope>NUCLEOTIDE SEQUENCE</scope>
    <source>
        <strain evidence="12">C16B3</strain>
    </source>
</reference>
<dbReference type="Pfam" id="PF02518">
    <property type="entry name" value="HATPase_c"/>
    <property type="match status" value="1"/>
</dbReference>
<keyword evidence="8 10" id="KW-1133">Transmembrane helix</keyword>
<dbReference type="AlphaFoldDB" id="A0A970B870"/>
<feature type="domain" description="Histidine kinase" evidence="11">
    <location>
        <begin position="251"/>
        <end position="465"/>
    </location>
</feature>
<keyword evidence="13" id="KW-1185">Reference proteome</keyword>
<dbReference type="InterPro" id="IPR004358">
    <property type="entry name" value="Sig_transdc_His_kin-like_C"/>
</dbReference>
<dbReference type="Proteomes" id="UP000653472">
    <property type="component" value="Unassembled WGS sequence"/>
</dbReference>
<accession>A0A970B870</accession>
<protein>
    <recommendedName>
        <fullName evidence="3">histidine kinase</fullName>
        <ecNumber evidence="3">2.7.13.3</ecNumber>
    </recommendedName>
</protein>
<comment type="subcellular location">
    <subcellularLocation>
        <location evidence="2">Membrane</location>
    </subcellularLocation>
</comment>
<dbReference type="Pfam" id="PF00512">
    <property type="entry name" value="HisKA"/>
    <property type="match status" value="1"/>
</dbReference>
<keyword evidence="5" id="KW-0808">Transferase</keyword>
<dbReference type="InterPro" id="IPR003661">
    <property type="entry name" value="HisK_dim/P_dom"/>
</dbReference>
<evidence type="ECO:0000256" key="4">
    <source>
        <dbReference type="ARBA" id="ARBA00022553"/>
    </source>
</evidence>
<dbReference type="PROSITE" id="PS50109">
    <property type="entry name" value="HIS_KIN"/>
    <property type="match status" value="1"/>
</dbReference>
<evidence type="ECO:0000256" key="1">
    <source>
        <dbReference type="ARBA" id="ARBA00000085"/>
    </source>
</evidence>
<dbReference type="Pfam" id="PF08521">
    <property type="entry name" value="2CSK_N"/>
    <property type="match status" value="1"/>
</dbReference>
<evidence type="ECO:0000256" key="10">
    <source>
        <dbReference type="SAM" id="Phobius"/>
    </source>
</evidence>
<dbReference type="PANTHER" id="PTHR45436:SF1">
    <property type="entry name" value="SENSOR PROTEIN QSEC"/>
    <property type="match status" value="1"/>
</dbReference>
<evidence type="ECO:0000256" key="9">
    <source>
        <dbReference type="ARBA" id="ARBA00023136"/>
    </source>
</evidence>
<organism evidence="12 13">
    <name type="scientific">Solimonas marina</name>
    <dbReference type="NCBI Taxonomy" id="2714601"/>
    <lineage>
        <taxon>Bacteria</taxon>
        <taxon>Pseudomonadati</taxon>
        <taxon>Pseudomonadota</taxon>
        <taxon>Gammaproteobacteria</taxon>
        <taxon>Nevskiales</taxon>
        <taxon>Nevskiaceae</taxon>
        <taxon>Solimonas</taxon>
    </lineage>
</organism>
<dbReference type="SMART" id="SM00387">
    <property type="entry name" value="HATPase_c"/>
    <property type="match status" value="1"/>
</dbReference>
<keyword evidence="7 12" id="KW-0418">Kinase</keyword>
<evidence type="ECO:0000256" key="6">
    <source>
        <dbReference type="ARBA" id="ARBA00022692"/>
    </source>
</evidence>
<name>A0A970B870_9GAMM</name>
<evidence type="ECO:0000313" key="13">
    <source>
        <dbReference type="Proteomes" id="UP000653472"/>
    </source>
</evidence>
<dbReference type="InterPro" id="IPR036097">
    <property type="entry name" value="HisK_dim/P_sf"/>
</dbReference>
<dbReference type="InterPro" id="IPR003594">
    <property type="entry name" value="HATPase_dom"/>
</dbReference>
<evidence type="ECO:0000256" key="8">
    <source>
        <dbReference type="ARBA" id="ARBA00022989"/>
    </source>
</evidence>
<feature type="transmembrane region" description="Helical" evidence="10">
    <location>
        <begin position="167"/>
        <end position="186"/>
    </location>
</feature>
<dbReference type="Gene3D" id="3.30.565.10">
    <property type="entry name" value="Histidine kinase-like ATPase, C-terminal domain"/>
    <property type="match status" value="1"/>
</dbReference>
<evidence type="ECO:0000256" key="7">
    <source>
        <dbReference type="ARBA" id="ARBA00022777"/>
    </source>
</evidence>
<keyword evidence="4" id="KW-0597">Phosphoprotein</keyword>
<comment type="catalytic activity">
    <reaction evidence="1">
        <text>ATP + protein L-histidine = ADP + protein N-phospho-L-histidine.</text>
        <dbReference type="EC" id="2.7.13.3"/>
    </reaction>
</comment>
<dbReference type="InterPro" id="IPR005467">
    <property type="entry name" value="His_kinase_dom"/>
</dbReference>
<evidence type="ECO:0000256" key="3">
    <source>
        <dbReference type="ARBA" id="ARBA00012438"/>
    </source>
</evidence>
<dbReference type="InterPro" id="IPR013727">
    <property type="entry name" value="2CSK_N"/>
</dbReference>
<comment type="caution">
    <text evidence="12">The sequence shown here is derived from an EMBL/GenBank/DDBJ whole genome shotgun (WGS) entry which is preliminary data.</text>
</comment>
<dbReference type="Gene3D" id="1.10.287.130">
    <property type="match status" value="1"/>
</dbReference>
<dbReference type="SMART" id="SM00388">
    <property type="entry name" value="HisKA"/>
    <property type="match status" value="1"/>
</dbReference>
<dbReference type="EMBL" id="JAAVXB010000003">
    <property type="protein sequence ID" value="NKF21969.1"/>
    <property type="molecule type" value="Genomic_DNA"/>
</dbReference>
<evidence type="ECO:0000256" key="2">
    <source>
        <dbReference type="ARBA" id="ARBA00004370"/>
    </source>
</evidence>
<dbReference type="PANTHER" id="PTHR45436">
    <property type="entry name" value="SENSOR HISTIDINE KINASE YKOH"/>
    <property type="match status" value="1"/>
</dbReference>
<dbReference type="EC" id="2.7.13.3" evidence="3"/>
<dbReference type="GO" id="GO:0000155">
    <property type="term" value="F:phosphorelay sensor kinase activity"/>
    <property type="evidence" value="ECO:0007669"/>
    <property type="project" value="InterPro"/>
</dbReference>
<dbReference type="SUPFAM" id="SSF47384">
    <property type="entry name" value="Homodimeric domain of signal transducing histidine kinase"/>
    <property type="match status" value="1"/>
</dbReference>
<dbReference type="CDD" id="cd00082">
    <property type="entry name" value="HisKA"/>
    <property type="match status" value="1"/>
</dbReference>
<evidence type="ECO:0000259" key="11">
    <source>
        <dbReference type="PROSITE" id="PS50109"/>
    </source>
</evidence>
<dbReference type="SUPFAM" id="SSF55874">
    <property type="entry name" value="ATPase domain of HSP90 chaperone/DNA topoisomerase II/histidine kinase"/>
    <property type="match status" value="1"/>
</dbReference>